<reference evidence="12" key="1">
    <citation type="submission" date="2020-10" db="EMBL/GenBank/DDBJ databases">
        <title>Feather gene expression reveals the developmental basis of iridescence in African starlings.</title>
        <authorList>
            <person name="Rubenstein D.R."/>
        </authorList>
    </citation>
    <scope>NUCLEOTIDE SEQUENCE</scope>
    <source>
        <strain evidence="12">SS15</strain>
        <tissue evidence="12">Liver</tissue>
    </source>
</reference>
<dbReference type="GO" id="GO:0008380">
    <property type="term" value="P:RNA splicing"/>
    <property type="evidence" value="ECO:0007669"/>
    <property type="project" value="UniProtKB-KW"/>
</dbReference>
<reference evidence="13 14" key="2">
    <citation type="journal article" date="2021" name="J. Hered.">
        <title>Feather Gene Expression Elucidates the Developmental Basis of Plumage Iridescence in African Starlings.</title>
        <authorList>
            <person name="Rubenstein D.R."/>
            <person name="Corvelo A."/>
            <person name="MacManes M.D."/>
            <person name="Maia R."/>
            <person name="Narzisi G."/>
            <person name="Rousaki A."/>
            <person name="Vandenabeele P."/>
            <person name="Shawkey M.D."/>
            <person name="Solomon J."/>
        </authorList>
    </citation>
    <scope>NUCLEOTIDE SEQUENCE [LARGE SCALE GENOMIC DNA]</scope>
    <source>
        <strain evidence="13">SS15</strain>
    </source>
</reference>
<comment type="function">
    <text evidence="10">Protein associated with the U5 snRNP, during its maturation and its post-splicing recycling and which is required for spliceosomal tri-snRNP complex assembly in the nucleus. Has a molecular sequestering activity and transiently hinders SNRNP200 binding sites for constitutive splicing factors that intervene later during the assembly of the spliceosome and splicing. Together with its molecular sequestering activity, may also function as a molecular adapter and placeholder, coordinating the assembly of the U5 snRNP and its association with the U4/U6 di-snRNP.</text>
</comment>
<proteinExistence type="inferred from homology"/>
<accession>A0A835TSR9</accession>
<gene>
    <name evidence="13" type="ORF">IHE44_0014124</name>
    <name evidence="12" type="ORF">IHE44_002589</name>
</gene>
<protein>
    <recommendedName>
        <fullName evidence="9">U5 small nuclear ribonucleoprotein TSSC4</fullName>
    </recommendedName>
</protein>
<keyword evidence="8" id="KW-0539">Nucleus</keyword>
<keyword evidence="5" id="KW-0507">mRNA processing</keyword>
<feature type="compositionally biased region" description="Polar residues" evidence="11">
    <location>
        <begin position="238"/>
        <end position="256"/>
    </location>
</feature>
<evidence type="ECO:0000256" key="1">
    <source>
        <dbReference type="ARBA" id="ARBA00004123"/>
    </source>
</evidence>
<feature type="compositionally biased region" description="Basic and acidic residues" evidence="11">
    <location>
        <begin position="271"/>
        <end position="324"/>
    </location>
</feature>
<dbReference type="EMBL" id="JADDUC020000007">
    <property type="protein sequence ID" value="KAI1238022.1"/>
    <property type="molecule type" value="Genomic_DNA"/>
</dbReference>
<dbReference type="AlphaFoldDB" id="A0A835TSR9"/>
<evidence type="ECO:0000256" key="3">
    <source>
        <dbReference type="ARBA" id="ARBA00010362"/>
    </source>
</evidence>
<evidence type="ECO:0000256" key="11">
    <source>
        <dbReference type="SAM" id="MobiDB-lite"/>
    </source>
</evidence>
<evidence type="ECO:0000256" key="8">
    <source>
        <dbReference type="ARBA" id="ARBA00023242"/>
    </source>
</evidence>
<keyword evidence="14" id="KW-1185">Reference proteome</keyword>
<reference evidence="13" key="3">
    <citation type="submission" date="2022-01" db="EMBL/GenBank/DDBJ databases">
        <authorList>
            <person name="Rubenstein D.R."/>
        </authorList>
    </citation>
    <scope>NUCLEOTIDE SEQUENCE</scope>
    <source>
        <strain evidence="13">SS15</strain>
        <tissue evidence="13">Liver</tissue>
    </source>
</reference>
<feature type="region of interest" description="Disordered" evidence="11">
    <location>
        <begin position="235"/>
        <end position="347"/>
    </location>
</feature>
<evidence type="ECO:0000256" key="10">
    <source>
        <dbReference type="ARBA" id="ARBA00045970"/>
    </source>
</evidence>
<keyword evidence="6" id="KW-0747">Spliceosome</keyword>
<dbReference type="PANTHER" id="PTHR13445">
    <property type="entry name" value="TUMOR SUPPRESSING SUBTRANSFERABLE CANDIDATE 4 TSSC4"/>
    <property type="match status" value="1"/>
</dbReference>
<evidence type="ECO:0000313" key="13">
    <source>
        <dbReference type="EMBL" id="KAI1238022.1"/>
    </source>
</evidence>
<dbReference type="GO" id="GO:0005681">
    <property type="term" value="C:spliceosomal complex"/>
    <property type="evidence" value="ECO:0007669"/>
    <property type="project" value="UniProtKB-KW"/>
</dbReference>
<keyword evidence="4" id="KW-0963">Cytoplasm</keyword>
<comment type="similarity">
    <text evidence="3">Belongs to the TSSC4 family.</text>
</comment>
<comment type="subcellular location">
    <subcellularLocation>
        <location evidence="2">Cytoplasm</location>
    </subcellularLocation>
    <subcellularLocation>
        <location evidence="1">Nucleus</location>
    </subcellularLocation>
</comment>
<sequence>MEEPTGNLPIRRDILLSESCCGHVTVTSLPQWSDSLKMGDQEAGEPFLGIVADGARDYEGALPSDTVSLSDSDSDDLGLPGEAEVDTISPEEPSVEEGDFRSGETPDSSNSSHRSPVQPFHLKGMSSTFSLRSQSIFDCLEEAAKLSVPSMPEDNVVDGMFKRPLPPTTVSGNMVPENMGRQARPVQAPKTSPAVPDYVAHPERWTKYSLEGVSESSDKTNRAVAMEFLGALKKRGEQQSSATQDSYTPSFNQDPSSCGAGRIVFTKPTKRGVDGLEKKTSTGEDDKKQMKTDLKGKSLKKTDDLREEDKVELGHLDSDSGRAAEEEEECMMEGDQNTEYKPDARLSGAGEEPSLGTVGFHCSKKKSRKNFRPKEAIKGVYKIMFFLHQLPCYDFLIEAHWKISFSVKETPFLLVSNVARAGHLFKDLAGCQS</sequence>
<dbReference type="InterPro" id="IPR029338">
    <property type="entry name" value="TSSC4"/>
</dbReference>
<dbReference type="GO" id="GO:0005737">
    <property type="term" value="C:cytoplasm"/>
    <property type="evidence" value="ECO:0007669"/>
    <property type="project" value="UniProtKB-SubCell"/>
</dbReference>
<dbReference type="EMBL" id="JADDUC010000139">
    <property type="protein sequence ID" value="KAG0117451.1"/>
    <property type="molecule type" value="Genomic_DNA"/>
</dbReference>
<comment type="caution">
    <text evidence="12">The sequence shown here is derived from an EMBL/GenBank/DDBJ whole genome shotgun (WGS) entry which is preliminary data.</text>
</comment>
<evidence type="ECO:0000256" key="2">
    <source>
        <dbReference type="ARBA" id="ARBA00004496"/>
    </source>
</evidence>
<evidence type="ECO:0000256" key="4">
    <source>
        <dbReference type="ARBA" id="ARBA00022490"/>
    </source>
</evidence>
<dbReference type="PANTHER" id="PTHR13445:SF3">
    <property type="entry name" value="U5 SMALL NUCLEAR RIBONUCLEOPROTEIN TSSC4"/>
    <property type="match status" value="1"/>
</dbReference>
<evidence type="ECO:0000256" key="6">
    <source>
        <dbReference type="ARBA" id="ARBA00022728"/>
    </source>
</evidence>
<feature type="compositionally biased region" description="Low complexity" evidence="11">
    <location>
        <begin position="62"/>
        <end position="71"/>
    </location>
</feature>
<evidence type="ECO:0000313" key="14">
    <source>
        <dbReference type="Proteomes" id="UP000618051"/>
    </source>
</evidence>
<evidence type="ECO:0000256" key="5">
    <source>
        <dbReference type="ARBA" id="ARBA00022664"/>
    </source>
</evidence>
<dbReference type="GO" id="GO:0006397">
    <property type="term" value="P:mRNA processing"/>
    <property type="evidence" value="ECO:0007669"/>
    <property type="project" value="UniProtKB-KW"/>
</dbReference>
<dbReference type="Proteomes" id="UP000618051">
    <property type="component" value="Unassembled WGS sequence"/>
</dbReference>
<keyword evidence="7" id="KW-0508">mRNA splicing</keyword>
<dbReference type="Pfam" id="PF15264">
    <property type="entry name" value="TSSC4"/>
    <property type="match status" value="1"/>
</dbReference>
<feature type="compositionally biased region" description="Polar residues" evidence="11">
    <location>
        <begin position="105"/>
        <end position="115"/>
    </location>
</feature>
<evidence type="ECO:0000313" key="12">
    <source>
        <dbReference type="EMBL" id="KAG0117451.1"/>
    </source>
</evidence>
<evidence type="ECO:0000256" key="9">
    <source>
        <dbReference type="ARBA" id="ARBA00035304"/>
    </source>
</evidence>
<feature type="region of interest" description="Disordered" evidence="11">
    <location>
        <begin position="62"/>
        <end position="121"/>
    </location>
</feature>
<name>A0A835TSR9_9PASS</name>
<organism evidence="12">
    <name type="scientific">Lamprotornis superbus</name>
    <dbReference type="NCBI Taxonomy" id="245042"/>
    <lineage>
        <taxon>Eukaryota</taxon>
        <taxon>Metazoa</taxon>
        <taxon>Chordata</taxon>
        <taxon>Craniata</taxon>
        <taxon>Vertebrata</taxon>
        <taxon>Euteleostomi</taxon>
        <taxon>Archelosauria</taxon>
        <taxon>Archosauria</taxon>
        <taxon>Dinosauria</taxon>
        <taxon>Saurischia</taxon>
        <taxon>Theropoda</taxon>
        <taxon>Coelurosauria</taxon>
        <taxon>Aves</taxon>
        <taxon>Neognathae</taxon>
        <taxon>Neoaves</taxon>
        <taxon>Telluraves</taxon>
        <taxon>Australaves</taxon>
        <taxon>Passeriformes</taxon>
        <taxon>Sturnidae</taxon>
        <taxon>Lamprotornis</taxon>
    </lineage>
</organism>
<evidence type="ECO:0000256" key="7">
    <source>
        <dbReference type="ARBA" id="ARBA00023187"/>
    </source>
</evidence>